<gene>
    <name evidence="7" type="ORF">SI7747_04004789</name>
    <name evidence="8" type="ORF">SI8410_04005224</name>
</gene>
<dbReference type="PROSITE" id="PS51698">
    <property type="entry name" value="U_BOX"/>
    <property type="match status" value="1"/>
</dbReference>
<reference evidence="7" key="1">
    <citation type="submission" date="2019-12" db="EMBL/GenBank/DDBJ databases">
        <authorList>
            <person name="Scholz U."/>
            <person name="Mascher M."/>
            <person name="Fiebig A."/>
        </authorList>
    </citation>
    <scope>NUCLEOTIDE SEQUENCE</scope>
</reference>
<feature type="domain" description="U-box" evidence="6">
    <location>
        <begin position="4"/>
        <end position="79"/>
    </location>
</feature>
<evidence type="ECO:0000256" key="4">
    <source>
        <dbReference type="ARBA" id="ARBA00022679"/>
    </source>
</evidence>
<dbReference type="Gene3D" id="1.25.10.10">
    <property type="entry name" value="Leucine-rich Repeat Variant"/>
    <property type="match status" value="1"/>
</dbReference>
<dbReference type="EMBL" id="LR746267">
    <property type="protein sequence ID" value="CAA7394563.1"/>
    <property type="molecule type" value="Genomic_DNA"/>
</dbReference>
<dbReference type="InterPro" id="IPR003613">
    <property type="entry name" value="Ubox_domain"/>
</dbReference>
<protein>
    <recommendedName>
        <fullName evidence="3">RING-type E3 ubiquitin transferase</fullName>
        <ecNumber evidence="3">2.3.2.27</ecNumber>
    </recommendedName>
</protein>
<dbReference type="Pfam" id="PF25598">
    <property type="entry name" value="ARM_PUB"/>
    <property type="match status" value="1"/>
</dbReference>
<dbReference type="SUPFAM" id="SSF57850">
    <property type="entry name" value="RING/U-box"/>
    <property type="match status" value="1"/>
</dbReference>
<dbReference type="FunFam" id="3.30.40.10:FF:000809">
    <property type="entry name" value="RING-type E3 ubiquitin transferase"/>
    <property type="match status" value="1"/>
</dbReference>
<comment type="pathway">
    <text evidence="2">Protein modification; protein ubiquitination.</text>
</comment>
<evidence type="ECO:0000313" key="9">
    <source>
        <dbReference type="Proteomes" id="UP000663760"/>
    </source>
</evidence>
<dbReference type="AlphaFoldDB" id="A0A7I8IKD1"/>
<organism evidence="7">
    <name type="scientific">Spirodela intermedia</name>
    <name type="common">Intermediate duckweed</name>
    <dbReference type="NCBI Taxonomy" id="51605"/>
    <lineage>
        <taxon>Eukaryota</taxon>
        <taxon>Viridiplantae</taxon>
        <taxon>Streptophyta</taxon>
        <taxon>Embryophyta</taxon>
        <taxon>Tracheophyta</taxon>
        <taxon>Spermatophyta</taxon>
        <taxon>Magnoliopsida</taxon>
        <taxon>Liliopsida</taxon>
        <taxon>Araceae</taxon>
        <taxon>Lemnoideae</taxon>
        <taxon>Spirodela</taxon>
    </lineage>
</organism>
<evidence type="ECO:0000256" key="2">
    <source>
        <dbReference type="ARBA" id="ARBA00004906"/>
    </source>
</evidence>
<dbReference type="InterPro" id="IPR016024">
    <property type="entry name" value="ARM-type_fold"/>
</dbReference>
<dbReference type="SMART" id="SM00504">
    <property type="entry name" value="Ubox"/>
    <property type="match status" value="1"/>
</dbReference>
<dbReference type="GO" id="GO:0016567">
    <property type="term" value="P:protein ubiquitination"/>
    <property type="evidence" value="ECO:0007669"/>
    <property type="project" value="UniProtKB-UniPathway"/>
</dbReference>
<dbReference type="OrthoDB" id="10064100at2759"/>
<dbReference type="SUPFAM" id="SSF48371">
    <property type="entry name" value="ARM repeat"/>
    <property type="match status" value="1"/>
</dbReference>
<dbReference type="PANTHER" id="PTHR23315:SF112">
    <property type="entry name" value="U-BOX DOMAIN-CONTAINING PROTEIN 8"/>
    <property type="match status" value="1"/>
</dbReference>
<dbReference type="CDD" id="cd16664">
    <property type="entry name" value="RING-Ubox_PUB"/>
    <property type="match status" value="1"/>
</dbReference>
<dbReference type="InterPro" id="IPR013083">
    <property type="entry name" value="Znf_RING/FYVE/PHD"/>
</dbReference>
<dbReference type="InterPro" id="IPR045210">
    <property type="entry name" value="RING-Ubox_PUB"/>
</dbReference>
<evidence type="ECO:0000259" key="6">
    <source>
        <dbReference type="PROSITE" id="PS51698"/>
    </source>
</evidence>
<name>A0A7I8IKD1_SPIIN</name>
<keyword evidence="4" id="KW-0808">Transferase</keyword>
<proteinExistence type="predicted"/>
<dbReference type="InterPro" id="IPR058678">
    <property type="entry name" value="ARM_PUB"/>
</dbReference>
<dbReference type="UniPathway" id="UPA00143"/>
<sequence length="372" mass="40207">MEMDYPDDFRCPISLEVMTDPVILSSGHTFDRASIQRWLDSGNQTCPVTKMLLPRQPSLIPNHALRSLISTFVGPTGGTKHVKQSNRRGSSPAADPDALLASLTFPADARSLDRVRDLAKESPYFRDLVLESGAASSVVIRHAGFADWPELQETALMIVLELSLHGDDAKVGLVADGVVDRLVTALRNGTPGCQALAATTLTSLAMLQVNKCTIGAHPSAIAELVEVLRNGKGRERREAATALYVLCSFPENRLRVVRSGAAPVLVELAGYGVERAIEVLELLGKYRGGREEMERVDGLVRVLASVLRKGSARGVGDALLLLNLLCTHSTKMRSETIEEGVLDICQGLVEGSGKIAKNACMLMDTLQDRAWD</sequence>
<keyword evidence="5" id="KW-0833">Ubl conjugation pathway</keyword>
<dbReference type="Proteomes" id="UP000663760">
    <property type="component" value="Chromosome 4"/>
</dbReference>
<evidence type="ECO:0000313" key="7">
    <source>
        <dbReference type="EMBL" id="CAA2618622.1"/>
    </source>
</evidence>
<dbReference type="Pfam" id="PF04564">
    <property type="entry name" value="U-box"/>
    <property type="match status" value="1"/>
</dbReference>
<evidence type="ECO:0000313" key="8">
    <source>
        <dbReference type="EMBL" id="CAA7394563.1"/>
    </source>
</evidence>
<accession>A0A7I8IKD1</accession>
<evidence type="ECO:0000256" key="3">
    <source>
        <dbReference type="ARBA" id="ARBA00012483"/>
    </source>
</evidence>
<keyword evidence="9" id="KW-1185">Reference proteome</keyword>
<dbReference type="PANTHER" id="PTHR23315">
    <property type="entry name" value="U BOX DOMAIN-CONTAINING"/>
    <property type="match status" value="1"/>
</dbReference>
<dbReference type="InterPro" id="IPR011989">
    <property type="entry name" value="ARM-like"/>
</dbReference>
<evidence type="ECO:0000256" key="5">
    <source>
        <dbReference type="ARBA" id="ARBA00022786"/>
    </source>
</evidence>
<comment type="catalytic activity">
    <reaction evidence="1">
        <text>S-ubiquitinyl-[E2 ubiquitin-conjugating enzyme]-L-cysteine + [acceptor protein]-L-lysine = [E2 ubiquitin-conjugating enzyme]-L-cysteine + N(6)-ubiquitinyl-[acceptor protein]-L-lysine.</text>
        <dbReference type="EC" id="2.3.2.27"/>
    </reaction>
</comment>
<dbReference type="EMBL" id="LR743591">
    <property type="protein sequence ID" value="CAA2618622.1"/>
    <property type="molecule type" value="Genomic_DNA"/>
</dbReference>
<dbReference type="GO" id="GO:0061630">
    <property type="term" value="F:ubiquitin protein ligase activity"/>
    <property type="evidence" value="ECO:0007669"/>
    <property type="project" value="UniProtKB-EC"/>
</dbReference>
<evidence type="ECO:0000256" key="1">
    <source>
        <dbReference type="ARBA" id="ARBA00000900"/>
    </source>
</evidence>
<dbReference type="Gene3D" id="3.30.40.10">
    <property type="entry name" value="Zinc/RING finger domain, C3HC4 (zinc finger)"/>
    <property type="match status" value="1"/>
</dbReference>
<dbReference type="EC" id="2.3.2.27" evidence="3"/>